<proteinExistence type="predicted"/>
<organism evidence="2 3">
    <name type="scientific">Butyrivibrio proteoclasticus (strain ATCC 51982 / DSM 14932 / B316)</name>
    <name type="common">Clostridium proteoclasticum</name>
    <dbReference type="NCBI Taxonomy" id="515622"/>
    <lineage>
        <taxon>Bacteria</taxon>
        <taxon>Bacillati</taxon>
        <taxon>Bacillota</taxon>
        <taxon>Clostridia</taxon>
        <taxon>Lachnospirales</taxon>
        <taxon>Lachnospiraceae</taxon>
        <taxon>Butyrivibrio</taxon>
    </lineage>
</organism>
<evidence type="ECO:0000313" key="3">
    <source>
        <dbReference type="Proteomes" id="UP000001299"/>
    </source>
</evidence>
<dbReference type="AlphaFoldDB" id="E0S1I3"/>
<dbReference type="STRING" id="515622.bpr_I0916"/>
<dbReference type="RefSeq" id="WP_013280314.1">
    <property type="nucleotide sequence ID" value="NC_014387.1"/>
</dbReference>
<protein>
    <submittedName>
        <fullName evidence="2">Uncharacterized protein</fullName>
    </submittedName>
</protein>
<dbReference type="HOGENOM" id="CLU_1692227_0_0_9"/>
<gene>
    <name evidence="2" type="ordered locus">bpr_I0916</name>
</gene>
<dbReference type="EMBL" id="CP001810">
    <property type="protein sequence ID" value="ADL33658.1"/>
    <property type="molecule type" value="Genomic_DNA"/>
</dbReference>
<dbReference type="eggNOG" id="ENOG5033HAK">
    <property type="taxonomic scope" value="Bacteria"/>
</dbReference>
<feature type="transmembrane region" description="Helical" evidence="1">
    <location>
        <begin position="49"/>
        <end position="69"/>
    </location>
</feature>
<evidence type="ECO:0000256" key="1">
    <source>
        <dbReference type="SAM" id="Phobius"/>
    </source>
</evidence>
<keyword evidence="1" id="KW-1133">Transmembrane helix</keyword>
<sequence>MEKNFSSENENAVKENEICKEGQESAAVSAGALEELIKLNRKQLFYRRIGTWCLAGILVVVAIAVIILIPKVTITLDHINSVAVKAEESLANVDTMAADVSNSAANFDKLLAENSKELTESIKEISEIDFDGLNKAIKDLQDAVGPMASFMNKFR</sequence>
<name>E0S1I3_BUTPB</name>
<dbReference type="Proteomes" id="UP000001299">
    <property type="component" value="Chromosome 1"/>
</dbReference>
<accession>E0S1I3</accession>
<reference evidence="2 3" key="1">
    <citation type="journal article" date="2010" name="PLoS ONE">
        <title>The glycobiome of the rumen bacterium Butyrivibrio proteoclasticus B316(T) highlights adaptation to a polysaccharide-rich environment.</title>
        <authorList>
            <person name="Kelly W.J."/>
            <person name="Leahy S.C."/>
            <person name="Altermann E."/>
            <person name="Yeoman C.J."/>
            <person name="Dunne J.C."/>
            <person name="Kong Z."/>
            <person name="Pacheco D.M."/>
            <person name="Li D."/>
            <person name="Noel S.J."/>
            <person name="Moon C.D."/>
            <person name="Cookson A.L."/>
            <person name="Attwood G.T."/>
        </authorList>
    </citation>
    <scope>NUCLEOTIDE SEQUENCE [LARGE SCALE GENOMIC DNA]</scope>
    <source>
        <strain evidence="3">ATCC 51982 / DSM 14932 / B316</strain>
    </source>
</reference>
<keyword evidence="1" id="KW-0472">Membrane</keyword>
<keyword evidence="1" id="KW-0812">Transmembrane</keyword>
<keyword evidence="3" id="KW-1185">Reference proteome</keyword>
<dbReference type="KEGG" id="bpb:bpr_I0916"/>
<evidence type="ECO:0000313" key="2">
    <source>
        <dbReference type="EMBL" id="ADL33658.1"/>
    </source>
</evidence>